<dbReference type="PANTHER" id="PTHR30069:SF29">
    <property type="entry name" value="HEMOGLOBIN AND HEMOGLOBIN-HAPTOGLOBIN-BINDING PROTEIN 1-RELATED"/>
    <property type="match status" value="1"/>
</dbReference>
<dbReference type="EMBL" id="LIZT01000063">
    <property type="protein sequence ID" value="KPJ49338.1"/>
    <property type="molecule type" value="Genomic_DNA"/>
</dbReference>
<gene>
    <name evidence="8" type="ORF">AMJ40_05745</name>
</gene>
<organism evidence="8 9">
    <name type="scientific">candidate division TA06 bacterium DG_26</name>
    <dbReference type="NCBI Taxonomy" id="1703771"/>
    <lineage>
        <taxon>Bacteria</taxon>
        <taxon>Bacteria division TA06</taxon>
    </lineage>
</organism>
<dbReference type="AlphaFoldDB" id="A0A0S7WGN3"/>
<dbReference type="SUPFAM" id="SSF56935">
    <property type="entry name" value="Porins"/>
    <property type="match status" value="1"/>
</dbReference>
<protein>
    <submittedName>
        <fullName evidence="8">Uncharacterized protein</fullName>
    </submittedName>
</protein>
<keyword evidence="3" id="KW-1134">Transmembrane beta strand</keyword>
<dbReference type="PANTHER" id="PTHR30069">
    <property type="entry name" value="TONB-DEPENDENT OUTER MEMBRANE RECEPTOR"/>
    <property type="match status" value="1"/>
</dbReference>
<dbReference type="InterPro" id="IPR036942">
    <property type="entry name" value="Beta-barrel_TonB_sf"/>
</dbReference>
<keyword evidence="5" id="KW-0732">Signal</keyword>
<dbReference type="GO" id="GO:0044718">
    <property type="term" value="P:siderophore transmembrane transport"/>
    <property type="evidence" value="ECO:0007669"/>
    <property type="project" value="TreeGrafter"/>
</dbReference>
<evidence type="ECO:0000256" key="6">
    <source>
        <dbReference type="ARBA" id="ARBA00023136"/>
    </source>
</evidence>
<evidence type="ECO:0000256" key="3">
    <source>
        <dbReference type="ARBA" id="ARBA00022452"/>
    </source>
</evidence>
<keyword evidence="2" id="KW-0813">Transport</keyword>
<proteinExistence type="predicted"/>
<dbReference type="InterPro" id="IPR039426">
    <property type="entry name" value="TonB-dep_rcpt-like"/>
</dbReference>
<dbReference type="Proteomes" id="UP000051124">
    <property type="component" value="Unassembled WGS sequence"/>
</dbReference>
<reference evidence="8 9" key="1">
    <citation type="journal article" date="2015" name="Microbiome">
        <title>Genomic resolution of linkages in carbon, nitrogen, and sulfur cycling among widespread estuary sediment bacteria.</title>
        <authorList>
            <person name="Baker B.J."/>
            <person name="Lazar C.S."/>
            <person name="Teske A.P."/>
            <person name="Dick G.J."/>
        </authorList>
    </citation>
    <scope>NUCLEOTIDE SEQUENCE [LARGE SCALE GENOMIC DNA]</scope>
    <source>
        <strain evidence="8">DG_26</strain>
    </source>
</reference>
<accession>A0A0S7WGN3</accession>
<comment type="caution">
    <text evidence="8">The sequence shown here is derived from an EMBL/GenBank/DDBJ whole genome shotgun (WGS) entry which is preliminary data.</text>
</comment>
<evidence type="ECO:0000256" key="7">
    <source>
        <dbReference type="ARBA" id="ARBA00023237"/>
    </source>
</evidence>
<comment type="subcellular location">
    <subcellularLocation>
        <location evidence="1">Cell outer membrane</location>
        <topology evidence="1">Multi-pass membrane protein</topology>
    </subcellularLocation>
</comment>
<keyword evidence="7" id="KW-0998">Cell outer membrane</keyword>
<evidence type="ECO:0000256" key="1">
    <source>
        <dbReference type="ARBA" id="ARBA00004571"/>
    </source>
</evidence>
<sequence>MEVKTFFLVCLIGLATPLFSQEKEQPPSPMTIIMSKDSSQAVYRRPRIELPDVVIYGKDMLILKRQRPLYEGKIEFEVRESEKRLAGRRIGMKTSKLSMVEERRPRLIGIRAQYGSEKSQWIEVVNASHIGVVDYAARVSYLNRGDWIENGRSRDLETDVRADWGVRGASLVSSVYYGRREFGYYGESSEERTTFSQYSLRQQVFLPAWEFMVTGGGRRLSGVDEEGMIGLGAKTEQRFGALPLGSNMYYMHASGTGVLDLINLSVYSFFSPYEWLDESIGLCYTSANRVKRLAPFARIDIDVGVNLFMDYRSFIEPHTMAEHVRANQYVRNPRPVAEEHLNCTTLGVYYATDRAIRAQLSLNYEKLKSSPFWRFENGWYLHTMDTERISTKVDVTGHISEVLSADLSLWYGDHSPSLPYVPRLTVEGRANYVAKFGLQLEGVGTYVGERSNSDSRLPAYTTFGIKASKDVLKQVTIFGGIDNLLNTKYETFPEYREVGREIYLGARLRL</sequence>
<dbReference type="Gene3D" id="2.40.170.20">
    <property type="entry name" value="TonB-dependent receptor, beta-barrel domain"/>
    <property type="match status" value="1"/>
</dbReference>
<dbReference type="GO" id="GO:0015344">
    <property type="term" value="F:siderophore uptake transmembrane transporter activity"/>
    <property type="evidence" value="ECO:0007669"/>
    <property type="project" value="TreeGrafter"/>
</dbReference>
<evidence type="ECO:0000256" key="4">
    <source>
        <dbReference type="ARBA" id="ARBA00022692"/>
    </source>
</evidence>
<evidence type="ECO:0000256" key="2">
    <source>
        <dbReference type="ARBA" id="ARBA00022448"/>
    </source>
</evidence>
<name>A0A0S7WGN3_UNCT6</name>
<evidence type="ECO:0000256" key="5">
    <source>
        <dbReference type="ARBA" id="ARBA00022729"/>
    </source>
</evidence>
<dbReference type="GO" id="GO:0009279">
    <property type="term" value="C:cell outer membrane"/>
    <property type="evidence" value="ECO:0007669"/>
    <property type="project" value="UniProtKB-SubCell"/>
</dbReference>
<evidence type="ECO:0000313" key="8">
    <source>
        <dbReference type="EMBL" id="KPJ49338.1"/>
    </source>
</evidence>
<keyword evidence="6" id="KW-0472">Membrane</keyword>
<evidence type="ECO:0000313" key="9">
    <source>
        <dbReference type="Proteomes" id="UP000051124"/>
    </source>
</evidence>
<keyword evidence="4" id="KW-0812">Transmembrane</keyword>